<dbReference type="Pfam" id="PF02557">
    <property type="entry name" value="VanY"/>
    <property type="match status" value="1"/>
</dbReference>
<evidence type="ECO:0000313" key="3">
    <source>
        <dbReference type="Proteomes" id="UP000077628"/>
    </source>
</evidence>
<keyword evidence="2" id="KW-0645">Protease</keyword>
<keyword evidence="3" id="KW-1185">Reference proteome</keyword>
<dbReference type="SUPFAM" id="SSF55166">
    <property type="entry name" value="Hedgehog/DD-peptidase"/>
    <property type="match status" value="1"/>
</dbReference>
<dbReference type="EMBL" id="LUUK01000128">
    <property type="protein sequence ID" value="OAI20612.1"/>
    <property type="molecule type" value="Genomic_DNA"/>
</dbReference>
<dbReference type="InterPro" id="IPR009045">
    <property type="entry name" value="Zn_M74/Hedgehog-like"/>
</dbReference>
<dbReference type="InterPro" id="IPR058193">
    <property type="entry name" value="VanY/YodJ_core_dom"/>
</dbReference>
<dbReference type="RefSeq" id="WP_064027308.1">
    <property type="nucleotide sequence ID" value="NZ_LUUK01000128.1"/>
</dbReference>
<dbReference type="CDD" id="cd14852">
    <property type="entry name" value="LD-carboxypeptidase"/>
    <property type="match status" value="1"/>
</dbReference>
<protein>
    <submittedName>
        <fullName evidence="2">D-alanyl-D-alanine carboxypeptidase</fullName>
    </submittedName>
</protein>
<proteinExistence type="predicted"/>
<evidence type="ECO:0000259" key="1">
    <source>
        <dbReference type="Pfam" id="PF02557"/>
    </source>
</evidence>
<keyword evidence="2" id="KW-0378">Hydrolase</keyword>
<dbReference type="InterPro" id="IPR052179">
    <property type="entry name" value="DD-CPase-like"/>
</dbReference>
<reference evidence="3" key="1">
    <citation type="submission" date="2016-03" db="EMBL/GenBank/DDBJ databases">
        <authorList>
            <person name="Heylen K."/>
            <person name="De Vos P."/>
            <person name="Vekeman B."/>
        </authorList>
    </citation>
    <scope>NUCLEOTIDE SEQUENCE [LARGE SCALE GENOMIC DNA]</scope>
    <source>
        <strain evidence="3">R-45383</strain>
    </source>
</reference>
<evidence type="ECO:0000313" key="2">
    <source>
        <dbReference type="EMBL" id="OAI20612.1"/>
    </source>
</evidence>
<dbReference type="OrthoDB" id="9792074at2"/>
<dbReference type="Proteomes" id="UP000077628">
    <property type="component" value="Unassembled WGS sequence"/>
</dbReference>
<dbReference type="PANTHER" id="PTHR34385:SF1">
    <property type="entry name" value="PEPTIDOGLYCAN L-ALANYL-D-GLUTAMATE ENDOPEPTIDASE CWLK"/>
    <property type="match status" value="1"/>
</dbReference>
<accession>A0A177NRW7</accession>
<dbReference type="AlphaFoldDB" id="A0A177NRW7"/>
<keyword evidence="2" id="KW-0121">Carboxypeptidase</keyword>
<dbReference type="InterPro" id="IPR003709">
    <property type="entry name" value="VanY-like_core_dom"/>
</dbReference>
<dbReference type="Gene3D" id="3.30.1380.10">
    <property type="match status" value="1"/>
</dbReference>
<dbReference type="GO" id="GO:0004180">
    <property type="term" value="F:carboxypeptidase activity"/>
    <property type="evidence" value="ECO:0007669"/>
    <property type="project" value="UniProtKB-KW"/>
</dbReference>
<organism evidence="2 3">
    <name type="scientific">Methylomonas koyamae</name>
    <dbReference type="NCBI Taxonomy" id="702114"/>
    <lineage>
        <taxon>Bacteria</taxon>
        <taxon>Pseudomonadati</taxon>
        <taxon>Pseudomonadota</taxon>
        <taxon>Gammaproteobacteria</taxon>
        <taxon>Methylococcales</taxon>
        <taxon>Methylococcaceae</taxon>
        <taxon>Methylomonas</taxon>
    </lineage>
</organism>
<dbReference type="PANTHER" id="PTHR34385">
    <property type="entry name" value="D-ALANYL-D-ALANINE CARBOXYPEPTIDASE"/>
    <property type="match status" value="1"/>
</dbReference>
<sequence>MEDDSTDSYISRVRAIFLELGIPADLPDTRGLQLWREPERLVDVMSPGAAKPFQLGPEAAAAWTILQTAATDDGVELRLLSGFRGLDFQAQLIRRQLAQSRTLEVVLKILAPPGYSEHHSGCAVDVGTPGCPGLDEDFENTAAFAWLSEHAGRFGFTLSFPRGNRYGYIYEPWHWCYRIR</sequence>
<feature type="domain" description="D-alanyl-D-alanine carboxypeptidase-like core" evidence="1">
    <location>
        <begin position="54"/>
        <end position="177"/>
    </location>
</feature>
<dbReference type="GO" id="GO:0006508">
    <property type="term" value="P:proteolysis"/>
    <property type="evidence" value="ECO:0007669"/>
    <property type="project" value="InterPro"/>
</dbReference>
<comment type="caution">
    <text evidence="2">The sequence shown here is derived from an EMBL/GenBank/DDBJ whole genome shotgun (WGS) entry which is preliminary data.</text>
</comment>
<name>A0A177NRW7_9GAMM</name>
<gene>
    <name evidence="2" type="ORF">A1355_23905</name>
</gene>